<dbReference type="InterPro" id="IPR020058">
    <property type="entry name" value="Glu/Gln-tRNA-synth_Ib_cat-dom"/>
</dbReference>
<keyword evidence="5 7" id="KW-0067">ATP-binding</keyword>
<dbReference type="NCBIfam" id="NF004314">
    <property type="entry name" value="PRK05710.1-3"/>
    <property type="match status" value="1"/>
</dbReference>
<keyword evidence="10" id="KW-1185">Reference proteome</keyword>
<dbReference type="SUPFAM" id="SSF52374">
    <property type="entry name" value="Nucleotidylyl transferase"/>
    <property type="match status" value="1"/>
</dbReference>
<evidence type="ECO:0000313" key="10">
    <source>
        <dbReference type="Proteomes" id="UP000006322"/>
    </source>
</evidence>
<dbReference type="Pfam" id="PF00749">
    <property type="entry name" value="tRNA-synt_1c"/>
    <property type="match status" value="2"/>
</dbReference>
<feature type="domain" description="Glutamyl/glutaminyl-tRNA synthetase class Ib catalytic" evidence="8">
    <location>
        <begin position="150"/>
        <end position="243"/>
    </location>
</feature>
<dbReference type="EC" id="6.1.1.-" evidence="9"/>
<dbReference type="InterPro" id="IPR000924">
    <property type="entry name" value="Glu/Gln-tRNA-synth"/>
</dbReference>
<dbReference type="InterPro" id="IPR022380">
    <property type="entry name" value="Glu-Q_tRNA(Asp)_Synthase"/>
</dbReference>
<feature type="domain" description="Glutamyl/glutaminyl-tRNA synthetase class Ib catalytic" evidence="8">
    <location>
        <begin position="18"/>
        <end position="121"/>
    </location>
</feature>
<dbReference type="GO" id="GO:0006400">
    <property type="term" value="P:tRNA modification"/>
    <property type="evidence" value="ECO:0007669"/>
    <property type="project" value="InterPro"/>
</dbReference>
<dbReference type="Proteomes" id="UP000006322">
    <property type="component" value="Unassembled WGS sequence"/>
</dbReference>
<dbReference type="GO" id="GO:0004818">
    <property type="term" value="F:glutamate-tRNA ligase activity"/>
    <property type="evidence" value="ECO:0007669"/>
    <property type="project" value="TreeGrafter"/>
</dbReference>
<dbReference type="GO" id="GO:0005829">
    <property type="term" value="C:cytosol"/>
    <property type="evidence" value="ECO:0007669"/>
    <property type="project" value="TreeGrafter"/>
</dbReference>
<reference evidence="10" key="1">
    <citation type="journal article" date="2014" name="Environ. Microbiol.">
        <title>Comparative genomics of the marine bacterial genus Glaciecola reveals the high degree of genomic diversity and genomic characteristic for cold adaptation.</title>
        <authorList>
            <person name="Qin Q.L."/>
            <person name="Xie B.B."/>
            <person name="Yu Y."/>
            <person name="Shu Y.L."/>
            <person name="Rong J.C."/>
            <person name="Zhang Y.J."/>
            <person name="Zhao D.L."/>
            <person name="Chen X.L."/>
            <person name="Zhang X.Y."/>
            <person name="Chen B."/>
            <person name="Zhou B.C."/>
            <person name="Zhang Y.Z."/>
        </authorList>
    </citation>
    <scope>NUCLEOTIDE SEQUENCE [LARGE SCALE GENOMIC DNA]</scope>
    <source>
        <strain evidence="10">LMG 21857</strain>
    </source>
</reference>
<keyword evidence="6 7" id="KW-0030">Aminoacyl-tRNA synthetase</keyword>
<keyword evidence="3 7" id="KW-0547">Nucleotide-binding</keyword>
<dbReference type="STRING" id="1129793.GPLA_1517"/>
<dbReference type="InterPro" id="IPR049940">
    <property type="entry name" value="GluQ/Sye"/>
</dbReference>
<dbReference type="RefSeq" id="WP_007104229.1">
    <property type="nucleotide sequence ID" value="NZ_BAER01000038.1"/>
</dbReference>
<dbReference type="EMBL" id="BAER01000038">
    <property type="protein sequence ID" value="GAC32431.1"/>
    <property type="molecule type" value="Genomic_DNA"/>
</dbReference>
<sequence length="309" mass="34212">MNLPFVEQRLNQSTQYVGRFAPSPSGPLHLGSLVAALGSYLRARQLGGKWLLRIEDIDPPREQSGATERIQTTLACHGLIWDDEVVYQHDNHSHYEQALTALFVNGHSYYCQCTRKERLANPQGQRCPCAELILAPSTSAIVLRNSLGITEMNDLLLGQISFGEEAKEDFILRRKDGLYAYQLAVVVDDIHAGVTEVVRGADILPATAYQLALYRLFERSPPVYLHLPLVLGENNQKLSKQNHAPALINTNARRNLCTALGFLGLKASANMNDAPVDEILAWATHNWNVTLIADKANAFGNRIDASDSI</sequence>
<keyword evidence="1 7" id="KW-0436">Ligase</keyword>
<evidence type="ECO:0000256" key="6">
    <source>
        <dbReference type="ARBA" id="ARBA00023146"/>
    </source>
</evidence>
<accession>K6Z8E1</accession>
<evidence type="ECO:0000256" key="1">
    <source>
        <dbReference type="ARBA" id="ARBA00022598"/>
    </source>
</evidence>
<dbReference type="NCBIfam" id="TIGR03838">
    <property type="entry name" value="queuosine_YadB"/>
    <property type="match status" value="1"/>
</dbReference>
<evidence type="ECO:0000313" key="9">
    <source>
        <dbReference type="EMBL" id="GAC32431.1"/>
    </source>
</evidence>
<dbReference type="Gene3D" id="3.40.50.620">
    <property type="entry name" value="HUPs"/>
    <property type="match status" value="1"/>
</dbReference>
<keyword evidence="4" id="KW-0862">Zinc</keyword>
<evidence type="ECO:0000259" key="8">
    <source>
        <dbReference type="Pfam" id="PF00749"/>
    </source>
</evidence>
<protein>
    <submittedName>
        <fullName evidence="9">Glutamyl-Q tRNA(Asp) synthetase</fullName>
        <ecNumber evidence="9">6.1.1.-</ecNumber>
    </submittedName>
</protein>
<evidence type="ECO:0000256" key="7">
    <source>
        <dbReference type="RuleBase" id="RU363037"/>
    </source>
</evidence>
<gene>
    <name evidence="9" type="primary">gluQ</name>
    <name evidence="9" type="ORF">GPLA_1517</name>
</gene>
<dbReference type="OrthoDB" id="9807503at2"/>
<evidence type="ECO:0000256" key="3">
    <source>
        <dbReference type="ARBA" id="ARBA00022741"/>
    </source>
</evidence>
<proteinExistence type="inferred from homology"/>
<dbReference type="GO" id="GO:0008270">
    <property type="term" value="F:zinc ion binding"/>
    <property type="evidence" value="ECO:0007669"/>
    <property type="project" value="InterPro"/>
</dbReference>
<dbReference type="GO" id="GO:0006424">
    <property type="term" value="P:glutamyl-tRNA aminoacylation"/>
    <property type="evidence" value="ECO:0007669"/>
    <property type="project" value="InterPro"/>
</dbReference>
<dbReference type="PANTHER" id="PTHR43311">
    <property type="entry name" value="GLUTAMATE--TRNA LIGASE"/>
    <property type="match status" value="1"/>
</dbReference>
<evidence type="ECO:0000256" key="5">
    <source>
        <dbReference type="ARBA" id="ARBA00022840"/>
    </source>
</evidence>
<dbReference type="PRINTS" id="PR00987">
    <property type="entry name" value="TRNASYNTHGLU"/>
</dbReference>
<dbReference type="PANTHER" id="PTHR43311:SF1">
    <property type="entry name" value="GLUTAMYL-Q TRNA(ASP) SYNTHETASE"/>
    <property type="match status" value="1"/>
</dbReference>
<name>K6Z8E1_9ALTE</name>
<evidence type="ECO:0000256" key="4">
    <source>
        <dbReference type="ARBA" id="ARBA00022833"/>
    </source>
</evidence>
<dbReference type="AlphaFoldDB" id="K6Z8E1"/>
<keyword evidence="2" id="KW-0479">Metal-binding</keyword>
<comment type="similarity">
    <text evidence="7">Belongs to the class-I aminoacyl-tRNA synthetase family.</text>
</comment>
<evidence type="ECO:0000256" key="2">
    <source>
        <dbReference type="ARBA" id="ARBA00022723"/>
    </source>
</evidence>
<organism evidence="9 10">
    <name type="scientific">Paraglaciecola polaris LMG 21857</name>
    <dbReference type="NCBI Taxonomy" id="1129793"/>
    <lineage>
        <taxon>Bacteria</taxon>
        <taxon>Pseudomonadati</taxon>
        <taxon>Pseudomonadota</taxon>
        <taxon>Gammaproteobacteria</taxon>
        <taxon>Alteromonadales</taxon>
        <taxon>Alteromonadaceae</taxon>
        <taxon>Paraglaciecola</taxon>
    </lineage>
</organism>
<dbReference type="GO" id="GO:0005524">
    <property type="term" value="F:ATP binding"/>
    <property type="evidence" value="ECO:0007669"/>
    <property type="project" value="UniProtKB-KW"/>
</dbReference>
<dbReference type="InterPro" id="IPR014729">
    <property type="entry name" value="Rossmann-like_a/b/a_fold"/>
</dbReference>
<comment type="caution">
    <text evidence="9">The sequence shown here is derived from an EMBL/GenBank/DDBJ whole genome shotgun (WGS) entry which is preliminary data.</text>
</comment>
<keyword evidence="7" id="KW-0648">Protein biosynthesis</keyword>